<sequence length="70" mass="7826">MFKEEEEAQMLLDELTKVILSFGMHAQSASTTSAFNTDASLPYNHEFREPYCEAKGQNLTGKELSASLTH</sequence>
<dbReference type="GeneID" id="20319216"/>
<evidence type="ECO:0000313" key="2">
    <source>
        <dbReference type="Proteomes" id="UP000054324"/>
    </source>
</evidence>
<dbReference type="CTD" id="20319216"/>
<dbReference type="Proteomes" id="UP000054324">
    <property type="component" value="Unassembled WGS sequence"/>
</dbReference>
<reference evidence="1 2" key="1">
    <citation type="submission" date="2013-11" db="EMBL/GenBank/DDBJ databases">
        <title>Opisthorchis viverrini - life in the bile duct.</title>
        <authorList>
            <person name="Young N.D."/>
            <person name="Nagarajan N."/>
            <person name="Lin S.J."/>
            <person name="Korhonen P.K."/>
            <person name="Jex A.R."/>
            <person name="Hall R.S."/>
            <person name="Safavi-Hemami H."/>
            <person name="Kaewkong W."/>
            <person name="Bertrand D."/>
            <person name="Gao S."/>
            <person name="Seet Q."/>
            <person name="Wongkham S."/>
            <person name="Teh B.T."/>
            <person name="Wongkham C."/>
            <person name="Intapan P.M."/>
            <person name="Maleewong W."/>
            <person name="Yang X."/>
            <person name="Hu M."/>
            <person name="Wang Z."/>
            <person name="Hofmann A."/>
            <person name="Sternberg P.W."/>
            <person name="Tan P."/>
            <person name="Wang J."/>
            <person name="Gasser R.B."/>
        </authorList>
    </citation>
    <scope>NUCLEOTIDE SEQUENCE [LARGE SCALE GENOMIC DNA]</scope>
</reference>
<evidence type="ECO:0000313" key="1">
    <source>
        <dbReference type="EMBL" id="KER28053.1"/>
    </source>
</evidence>
<dbReference type="EMBL" id="KL596708">
    <property type="protein sequence ID" value="KER28053.1"/>
    <property type="molecule type" value="Genomic_DNA"/>
</dbReference>
<accession>A0A074ZL20</accession>
<gene>
    <name evidence="1" type="ORF">T265_05034</name>
</gene>
<keyword evidence="2" id="KW-1185">Reference proteome</keyword>
<organism evidence="1 2">
    <name type="scientific">Opisthorchis viverrini</name>
    <name type="common">Southeast Asian liver fluke</name>
    <dbReference type="NCBI Taxonomy" id="6198"/>
    <lineage>
        <taxon>Eukaryota</taxon>
        <taxon>Metazoa</taxon>
        <taxon>Spiralia</taxon>
        <taxon>Lophotrochozoa</taxon>
        <taxon>Platyhelminthes</taxon>
        <taxon>Trematoda</taxon>
        <taxon>Digenea</taxon>
        <taxon>Opisthorchiida</taxon>
        <taxon>Opisthorchiata</taxon>
        <taxon>Opisthorchiidae</taxon>
        <taxon>Opisthorchis</taxon>
    </lineage>
</organism>
<dbReference type="AlphaFoldDB" id="A0A074ZL20"/>
<proteinExistence type="predicted"/>
<protein>
    <submittedName>
        <fullName evidence="1">Uncharacterized protein</fullName>
    </submittedName>
</protein>
<dbReference type="KEGG" id="ovi:T265_05034"/>
<dbReference type="RefSeq" id="XP_009168198.1">
    <property type="nucleotide sequence ID" value="XM_009169934.1"/>
</dbReference>
<name>A0A074ZL20_OPIVI</name>